<evidence type="ECO:0000256" key="6">
    <source>
        <dbReference type="ARBA" id="ARBA00023136"/>
    </source>
</evidence>
<sequence>MVEKKTLGKSAVNALFAVILTALALSCLLPLIYNLAVSFSSKAAAEAGRVAFWPVDFTANAYRDIMKEKNFFLSFLVALKRVVLSLITTLPILTMAAYPLAKSKKEFPPRNSILWVFVFCMMFSGGTIPWYMVMKSYGLINNVFGLAICGGIPVFNLILMVNFFQGIPTELEEAAMVDGAGSWYILLRIVVPLSKPVLATIALFTIVAQWNEFFQGLVLSTSATHYPLQTYIKQLVFQLDASQMTAEQLKQMTMMSNTTLNAAKIFISMVPVLCIYPFLQKYFVTGITLGGVKE</sequence>
<proteinExistence type="inferred from homology"/>
<dbReference type="GO" id="GO:0005886">
    <property type="term" value="C:plasma membrane"/>
    <property type="evidence" value="ECO:0007669"/>
    <property type="project" value="UniProtKB-SubCell"/>
</dbReference>
<evidence type="ECO:0000256" key="5">
    <source>
        <dbReference type="ARBA" id="ARBA00022989"/>
    </source>
</evidence>
<dbReference type="InterPro" id="IPR035906">
    <property type="entry name" value="MetI-like_sf"/>
</dbReference>
<dbReference type="EMBL" id="QSON01000003">
    <property type="protein sequence ID" value="RGJ06031.1"/>
    <property type="molecule type" value="Genomic_DNA"/>
</dbReference>
<organism evidence="10 11">
    <name type="scientific">Hungatella hathewayi</name>
    <dbReference type="NCBI Taxonomy" id="154046"/>
    <lineage>
        <taxon>Bacteria</taxon>
        <taxon>Bacillati</taxon>
        <taxon>Bacillota</taxon>
        <taxon>Clostridia</taxon>
        <taxon>Lachnospirales</taxon>
        <taxon>Lachnospiraceae</taxon>
        <taxon>Hungatella</taxon>
    </lineage>
</organism>
<keyword evidence="4 7" id="KW-0812">Transmembrane</keyword>
<dbReference type="InterPro" id="IPR000515">
    <property type="entry name" value="MetI-like"/>
</dbReference>
<feature type="transmembrane region" description="Helical" evidence="7">
    <location>
        <begin position="82"/>
        <end position="101"/>
    </location>
</feature>
<keyword evidence="3" id="KW-1003">Cell membrane</keyword>
<evidence type="ECO:0000313" key="12">
    <source>
        <dbReference type="Proteomes" id="UP000434223"/>
    </source>
</evidence>
<evidence type="ECO:0000256" key="2">
    <source>
        <dbReference type="ARBA" id="ARBA00022448"/>
    </source>
</evidence>
<comment type="caution">
    <text evidence="10">The sequence shown here is derived from an EMBL/GenBank/DDBJ whole genome shotgun (WGS) entry which is preliminary data.</text>
</comment>
<feature type="transmembrane region" description="Helical" evidence="7">
    <location>
        <begin position="144"/>
        <end position="164"/>
    </location>
</feature>
<dbReference type="Proteomes" id="UP000434223">
    <property type="component" value="Unassembled WGS sequence"/>
</dbReference>
<name>A0A174VC79_9FIRM</name>
<evidence type="ECO:0000313" key="9">
    <source>
        <dbReference type="EMBL" id="MUB62710.1"/>
    </source>
</evidence>
<dbReference type="SUPFAM" id="SSF161098">
    <property type="entry name" value="MetI-like"/>
    <property type="match status" value="1"/>
</dbReference>
<comment type="similarity">
    <text evidence="7">Belongs to the binding-protein-dependent transport system permease family.</text>
</comment>
<evidence type="ECO:0000313" key="10">
    <source>
        <dbReference type="EMBL" id="RGJ06031.1"/>
    </source>
</evidence>
<feature type="transmembrane region" description="Helical" evidence="7">
    <location>
        <begin position="185"/>
        <end position="210"/>
    </location>
</feature>
<feature type="domain" description="ABC transmembrane type-1" evidence="8">
    <location>
        <begin position="71"/>
        <end position="279"/>
    </location>
</feature>
<dbReference type="GeneID" id="93150278"/>
<reference evidence="10 11" key="1">
    <citation type="submission" date="2018-08" db="EMBL/GenBank/DDBJ databases">
        <title>A genome reference for cultivated species of the human gut microbiota.</title>
        <authorList>
            <person name="Zou Y."/>
            <person name="Xue W."/>
            <person name="Luo G."/>
        </authorList>
    </citation>
    <scope>NUCLEOTIDE SEQUENCE [LARGE SCALE GENOMIC DNA]</scope>
    <source>
        <strain evidence="10 11">TM09-12</strain>
    </source>
</reference>
<evidence type="ECO:0000256" key="7">
    <source>
        <dbReference type="RuleBase" id="RU363032"/>
    </source>
</evidence>
<gene>
    <name evidence="10" type="ORF">DXD79_08480</name>
    <name evidence="9" type="ORF">GNE07_06500</name>
</gene>
<evidence type="ECO:0000259" key="8">
    <source>
        <dbReference type="PROSITE" id="PS50928"/>
    </source>
</evidence>
<dbReference type="PROSITE" id="PS51257">
    <property type="entry name" value="PROKAR_LIPOPROTEIN"/>
    <property type="match status" value="1"/>
</dbReference>
<protein>
    <submittedName>
        <fullName evidence="9">ABC transporter permease subunit</fullName>
    </submittedName>
    <submittedName>
        <fullName evidence="10">Carbohydrate ABC transporter permease</fullName>
    </submittedName>
</protein>
<dbReference type="RefSeq" id="WP_055650796.1">
    <property type="nucleotide sequence ID" value="NZ_CABJBJ010000011.1"/>
</dbReference>
<dbReference type="OrthoDB" id="157184at2"/>
<reference evidence="9 12" key="2">
    <citation type="submission" date="2019-09" db="EMBL/GenBank/DDBJ databases">
        <title>Draft genome sequencing of Hungatella hathewayi 123Y-2.</title>
        <authorList>
            <person name="Lv Q."/>
            <person name="Li S."/>
        </authorList>
    </citation>
    <scope>NUCLEOTIDE SEQUENCE [LARGE SCALE GENOMIC DNA]</scope>
    <source>
        <strain evidence="9 12">123Y-2</strain>
    </source>
</reference>
<dbReference type="GO" id="GO:0055085">
    <property type="term" value="P:transmembrane transport"/>
    <property type="evidence" value="ECO:0007669"/>
    <property type="project" value="InterPro"/>
</dbReference>
<dbReference type="PROSITE" id="PS50928">
    <property type="entry name" value="ABC_TM1"/>
    <property type="match status" value="1"/>
</dbReference>
<evidence type="ECO:0000256" key="3">
    <source>
        <dbReference type="ARBA" id="ARBA00022475"/>
    </source>
</evidence>
<keyword evidence="6 7" id="KW-0472">Membrane</keyword>
<keyword evidence="2 7" id="KW-0813">Transport</keyword>
<dbReference type="EMBL" id="WNME01000003">
    <property type="protein sequence ID" value="MUB62710.1"/>
    <property type="molecule type" value="Genomic_DNA"/>
</dbReference>
<feature type="transmembrane region" description="Helical" evidence="7">
    <location>
        <begin position="262"/>
        <end position="279"/>
    </location>
</feature>
<feature type="transmembrane region" description="Helical" evidence="7">
    <location>
        <begin position="12"/>
        <end position="33"/>
    </location>
</feature>
<evidence type="ECO:0000256" key="4">
    <source>
        <dbReference type="ARBA" id="ARBA00022692"/>
    </source>
</evidence>
<evidence type="ECO:0000256" key="1">
    <source>
        <dbReference type="ARBA" id="ARBA00004651"/>
    </source>
</evidence>
<comment type="subcellular location">
    <subcellularLocation>
        <location evidence="1 7">Cell membrane</location>
        <topology evidence="1 7">Multi-pass membrane protein</topology>
    </subcellularLocation>
</comment>
<dbReference type="PANTHER" id="PTHR43744">
    <property type="entry name" value="ABC TRANSPORTER PERMEASE PROTEIN MG189-RELATED-RELATED"/>
    <property type="match status" value="1"/>
</dbReference>
<feature type="transmembrane region" description="Helical" evidence="7">
    <location>
        <begin position="113"/>
        <end position="132"/>
    </location>
</feature>
<evidence type="ECO:0000313" key="11">
    <source>
        <dbReference type="Proteomes" id="UP000263014"/>
    </source>
</evidence>
<dbReference type="PANTHER" id="PTHR43744:SF9">
    <property type="entry name" value="POLYGALACTURONAN_RHAMNOGALACTURONAN TRANSPORT SYSTEM PERMEASE PROTEIN YTCP"/>
    <property type="match status" value="1"/>
</dbReference>
<dbReference type="AlphaFoldDB" id="A0A174VC79"/>
<dbReference type="Gene3D" id="1.10.3720.10">
    <property type="entry name" value="MetI-like"/>
    <property type="match status" value="1"/>
</dbReference>
<dbReference type="CDD" id="cd06261">
    <property type="entry name" value="TM_PBP2"/>
    <property type="match status" value="1"/>
</dbReference>
<dbReference type="Pfam" id="PF00528">
    <property type="entry name" value="BPD_transp_1"/>
    <property type="match status" value="1"/>
</dbReference>
<keyword evidence="5 7" id="KW-1133">Transmembrane helix</keyword>
<accession>A0A174VC79</accession>
<dbReference type="Proteomes" id="UP000263014">
    <property type="component" value="Unassembled WGS sequence"/>
</dbReference>